<reference evidence="3" key="1">
    <citation type="submission" date="2021-06" db="EMBL/GenBank/DDBJ databases">
        <authorList>
            <person name="Hodson N. C."/>
            <person name="Mongue J. A."/>
            <person name="Jaron S. K."/>
        </authorList>
    </citation>
    <scope>NUCLEOTIDE SEQUENCE</scope>
</reference>
<feature type="chain" id="PRO_5035153132" evidence="2">
    <location>
        <begin position="23"/>
        <end position="439"/>
    </location>
</feature>
<evidence type="ECO:0000256" key="2">
    <source>
        <dbReference type="SAM" id="SignalP"/>
    </source>
</evidence>
<gene>
    <name evidence="3" type="ORF">AFUS01_LOCUS19856</name>
</gene>
<keyword evidence="4" id="KW-1185">Reference proteome</keyword>
<keyword evidence="2" id="KW-0732">Signal</keyword>
<dbReference type="AlphaFoldDB" id="A0A8J2K9X5"/>
<feature type="region of interest" description="Disordered" evidence="1">
    <location>
        <begin position="84"/>
        <end position="118"/>
    </location>
</feature>
<proteinExistence type="predicted"/>
<feature type="signal peptide" evidence="2">
    <location>
        <begin position="1"/>
        <end position="22"/>
    </location>
</feature>
<sequence length="439" mass="50616">MAILKLPVSLFLIIFCFSNVKAWFEYCAGGGIITVSSADCPFGVLFRNQQDLGNCYYPQGGDHKSDVCKDESEIEDTGKIQFIDVGDSDEEGPDSNSYSQDTCKDENDEDPAPEKCTGDYTRIDKSNTIYDNGGSEDDEYMKEENATGVERANVDVRNQTLRLFLYMSDLLIDENDNLPVLRLVNLIKKSFEVLRKHCNIRYVSETFSKEIEKAFLFLLRESDLKHVIDIDVHEFSKINDVLDKCLRGMPPYPFYLIGNVCKQSSKIQSIVKTWPHPSKTMGQNKTHALQPPNEFNFKWGKYDLPIDATWSVMDFTHGMCYGTFKDAMNSHHLYEQALQRLFTTELMFRWAKPVRLIQEYFWDHIFRSYTDTSMKNMDACIQAAYLGSPYLHRLSRPMVKQTPIKRRKRQADLSSNAWCLKTEEEKEAAFKQVKSTCAN</sequence>
<comment type="caution">
    <text evidence="3">The sequence shown here is derived from an EMBL/GenBank/DDBJ whole genome shotgun (WGS) entry which is preliminary data.</text>
</comment>
<name>A0A8J2K9X5_9HEXA</name>
<protein>
    <submittedName>
        <fullName evidence="3">Uncharacterized protein</fullName>
    </submittedName>
</protein>
<dbReference type="OrthoDB" id="8251567at2759"/>
<accession>A0A8J2K9X5</accession>
<dbReference type="Proteomes" id="UP000708208">
    <property type="component" value="Unassembled WGS sequence"/>
</dbReference>
<evidence type="ECO:0000313" key="4">
    <source>
        <dbReference type="Proteomes" id="UP000708208"/>
    </source>
</evidence>
<dbReference type="EMBL" id="CAJVCH010208636">
    <property type="protein sequence ID" value="CAG7731251.1"/>
    <property type="molecule type" value="Genomic_DNA"/>
</dbReference>
<evidence type="ECO:0000313" key="3">
    <source>
        <dbReference type="EMBL" id="CAG7731251.1"/>
    </source>
</evidence>
<evidence type="ECO:0000256" key="1">
    <source>
        <dbReference type="SAM" id="MobiDB-lite"/>
    </source>
</evidence>
<organism evidence="3 4">
    <name type="scientific">Allacma fusca</name>
    <dbReference type="NCBI Taxonomy" id="39272"/>
    <lineage>
        <taxon>Eukaryota</taxon>
        <taxon>Metazoa</taxon>
        <taxon>Ecdysozoa</taxon>
        <taxon>Arthropoda</taxon>
        <taxon>Hexapoda</taxon>
        <taxon>Collembola</taxon>
        <taxon>Symphypleona</taxon>
        <taxon>Sminthuridae</taxon>
        <taxon>Allacma</taxon>
    </lineage>
</organism>